<keyword evidence="2" id="KW-1185">Reference proteome</keyword>
<sequence length="132" mass="14244">MEVFGVVAGAAGLITVLPTLTSGLEMLRQVRDLSDKFPTEIEGLANDLELLITFLDALQKSPDTNEPALLRCTSCCRQIADDLEGVKGRLLTVTTGSRRRTIVRKITGLPGLRAATEQLRGSISNAQSTMIM</sequence>
<name>A0A9P9A8C6_9PEZI</name>
<protein>
    <recommendedName>
        <fullName evidence="3">Fungal N-terminal domain-containing protein</fullName>
    </recommendedName>
</protein>
<evidence type="ECO:0008006" key="3">
    <source>
        <dbReference type="Google" id="ProtNLM"/>
    </source>
</evidence>
<evidence type="ECO:0000313" key="2">
    <source>
        <dbReference type="Proteomes" id="UP000770015"/>
    </source>
</evidence>
<accession>A0A9P9A8C6</accession>
<gene>
    <name evidence="1" type="ORF">F5X68DRAFT_263278</name>
</gene>
<dbReference type="Proteomes" id="UP000770015">
    <property type="component" value="Unassembled WGS sequence"/>
</dbReference>
<dbReference type="EMBL" id="JAGSXJ010000018">
    <property type="protein sequence ID" value="KAH6682300.1"/>
    <property type="molecule type" value="Genomic_DNA"/>
</dbReference>
<dbReference type="AlphaFoldDB" id="A0A9P9A8C6"/>
<reference evidence="1" key="1">
    <citation type="journal article" date="2021" name="Nat. Commun.">
        <title>Genetic determinants of endophytism in the Arabidopsis root mycobiome.</title>
        <authorList>
            <person name="Mesny F."/>
            <person name="Miyauchi S."/>
            <person name="Thiergart T."/>
            <person name="Pickel B."/>
            <person name="Atanasova L."/>
            <person name="Karlsson M."/>
            <person name="Huettel B."/>
            <person name="Barry K.W."/>
            <person name="Haridas S."/>
            <person name="Chen C."/>
            <person name="Bauer D."/>
            <person name="Andreopoulos W."/>
            <person name="Pangilinan J."/>
            <person name="LaButti K."/>
            <person name="Riley R."/>
            <person name="Lipzen A."/>
            <person name="Clum A."/>
            <person name="Drula E."/>
            <person name="Henrissat B."/>
            <person name="Kohler A."/>
            <person name="Grigoriev I.V."/>
            <person name="Martin F.M."/>
            <person name="Hacquard S."/>
        </authorList>
    </citation>
    <scope>NUCLEOTIDE SEQUENCE</scope>
    <source>
        <strain evidence="1">MPI-SDFR-AT-0117</strain>
    </source>
</reference>
<evidence type="ECO:0000313" key="1">
    <source>
        <dbReference type="EMBL" id="KAH6682300.1"/>
    </source>
</evidence>
<proteinExistence type="predicted"/>
<organism evidence="1 2">
    <name type="scientific">Plectosphaerella plurivora</name>
    <dbReference type="NCBI Taxonomy" id="936078"/>
    <lineage>
        <taxon>Eukaryota</taxon>
        <taxon>Fungi</taxon>
        <taxon>Dikarya</taxon>
        <taxon>Ascomycota</taxon>
        <taxon>Pezizomycotina</taxon>
        <taxon>Sordariomycetes</taxon>
        <taxon>Hypocreomycetidae</taxon>
        <taxon>Glomerellales</taxon>
        <taxon>Plectosphaerellaceae</taxon>
        <taxon>Plectosphaerella</taxon>
    </lineage>
</organism>
<dbReference type="OrthoDB" id="4826779at2759"/>
<comment type="caution">
    <text evidence="1">The sequence shown here is derived from an EMBL/GenBank/DDBJ whole genome shotgun (WGS) entry which is preliminary data.</text>
</comment>